<dbReference type="CDD" id="cd06223">
    <property type="entry name" value="PRTases_typeI"/>
    <property type="match status" value="1"/>
</dbReference>
<reference evidence="2 3" key="1">
    <citation type="submission" date="2020-07" db="EMBL/GenBank/DDBJ databases">
        <title>MOT database genomes.</title>
        <authorList>
            <person name="Joseph S."/>
            <person name="Aduse-Opoku J."/>
            <person name="Hashim A."/>
            <person name="Wade W."/>
            <person name="Curtis M."/>
        </authorList>
    </citation>
    <scope>NUCLEOTIDE SEQUENCE [LARGE SCALE GENOMIC DNA]</scope>
    <source>
        <strain evidence="2 3">CIP 106318</strain>
    </source>
</reference>
<proteinExistence type="inferred from homology"/>
<evidence type="ECO:0000313" key="3">
    <source>
        <dbReference type="Proteomes" id="UP000531840"/>
    </source>
</evidence>
<dbReference type="Proteomes" id="UP000531840">
    <property type="component" value="Unassembled WGS sequence"/>
</dbReference>
<dbReference type="RefSeq" id="WP_179939883.1">
    <property type="nucleotide sequence ID" value="NZ_JACBYF010000001.1"/>
</dbReference>
<accession>A0ABX2T037</accession>
<dbReference type="InterPro" id="IPR029057">
    <property type="entry name" value="PRTase-like"/>
</dbReference>
<dbReference type="EMBL" id="JACBYF010000001">
    <property type="protein sequence ID" value="NYS46739.1"/>
    <property type="molecule type" value="Genomic_DNA"/>
</dbReference>
<evidence type="ECO:0000313" key="2">
    <source>
        <dbReference type="EMBL" id="NYS46739.1"/>
    </source>
</evidence>
<evidence type="ECO:0000256" key="1">
    <source>
        <dbReference type="ARBA" id="ARBA00008007"/>
    </source>
</evidence>
<dbReference type="InterPro" id="IPR000836">
    <property type="entry name" value="PRTase_dom"/>
</dbReference>
<dbReference type="PANTHER" id="PTHR47505:SF1">
    <property type="entry name" value="DNA UTILIZATION PROTEIN YHGH"/>
    <property type="match status" value="1"/>
</dbReference>
<sequence>MLCNFCNKKINTNLSFKNLFTKPKLFCDNCTKIININYDIVESKYIHIYFANYNDIKEDIYKIKYFGQVEIALKYKKLLALAMSDKKFDIVTIAPSNNTRKAIRGFNHIEKICSLCNIEFIEIFEDEYREKQAKIHKKRNLHLFTIKNEHIEKVKNSKNILIIDDIFTSGKTLLSLSATLENINKNIKISFVTLAKTL</sequence>
<keyword evidence="3" id="KW-1185">Reference proteome</keyword>
<protein>
    <submittedName>
        <fullName evidence="2">ComF family protein</fullName>
    </submittedName>
</protein>
<dbReference type="Gene3D" id="3.40.50.2020">
    <property type="match status" value="1"/>
</dbReference>
<dbReference type="PANTHER" id="PTHR47505">
    <property type="entry name" value="DNA UTILIZATION PROTEIN YHGH"/>
    <property type="match status" value="1"/>
</dbReference>
<dbReference type="InterPro" id="IPR051910">
    <property type="entry name" value="ComF/GntX_DNA_util-trans"/>
</dbReference>
<comment type="similarity">
    <text evidence="1">Belongs to the ComF/GntX family.</text>
</comment>
<comment type="caution">
    <text evidence="2">The sequence shown here is derived from an EMBL/GenBank/DDBJ whole genome shotgun (WGS) entry which is preliminary data.</text>
</comment>
<name>A0ABX2T037_9BACL</name>
<gene>
    <name evidence="2" type="ORF">HZY85_00825</name>
</gene>
<dbReference type="SUPFAM" id="SSF53271">
    <property type="entry name" value="PRTase-like"/>
    <property type="match status" value="1"/>
</dbReference>
<organism evidence="2 3">
    <name type="scientific">Gemelliphila palaticanis</name>
    <dbReference type="NCBI Taxonomy" id="81950"/>
    <lineage>
        <taxon>Bacteria</taxon>
        <taxon>Bacillati</taxon>
        <taxon>Bacillota</taxon>
        <taxon>Bacilli</taxon>
        <taxon>Bacillales</taxon>
        <taxon>Gemellaceae</taxon>
        <taxon>Gemelliphila</taxon>
    </lineage>
</organism>